<accession>A0A381WPL6</accession>
<gene>
    <name evidence="1" type="ORF">METZ01_LOCUS107323</name>
</gene>
<proteinExistence type="predicted"/>
<organism evidence="1">
    <name type="scientific">marine metagenome</name>
    <dbReference type="NCBI Taxonomy" id="408172"/>
    <lineage>
        <taxon>unclassified sequences</taxon>
        <taxon>metagenomes</taxon>
        <taxon>ecological metagenomes</taxon>
    </lineage>
</organism>
<sequence>VIENGSRRIPRDFNLHWGKGQIVEEASIQGEHHQPSVQLLEFQDGSTSIRFCYYNQHGRFQRSPLIMGEEEICRLGLAVSENRRLHALLSALVIPS</sequence>
<dbReference type="AlphaFoldDB" id="A0A381WPL6"/>
<dbReference type="EMBL" id="UINC01012477">
    <property type="protein sequence ID" value="SVA54469.1"/>
    <property type="molecule type" value="Genomic_DNA"/>
</dbReference>
<name>A0A381WPL6_9ZZZZ</name>
<protein>
    <submittedName>
        <fullName evidence="1">Uncharacterized protein</fullName>
    </submittedName>
</protein>
<evidence type="ECO:0000313" key="1">
    <source>
        <dbReference type="EMBL" id="SVA54469.1"/>
    </source>
</evidence>
<feature type="non-terminal residue" evidence="1">
    <location>
        <position position="1"/>
    </location>
</feature>
<reference evidence="1" key="1">
    <citation type="submission" date="2018-05" db="EMBL/GenBank/DDBJ databases">
        <authorList>
            <person name="Lanie J.A."/>
            <person name="Ng W.-L."/>
            <person name="Kazmierczak K.M."/>
            <person name="Andrzejewski T.M."/>
            <person name="Davidsen T.M."/>
            <person name="Wayne K.J."/>
            <person name="Tettelin H."/>
            <person name="Glass J.I."/>
            <person name="Rusch D."/>
            <person name="Podicherti R."/>
            <person name="Tsui H.-C.T."/>
            <person name="Winkler M.E."/>
        </authorList>
    </citation>
    <scope>NUCLEOTIDE SEQUENCE</scope>
</reference>